<accession>A0A0M9WHP8</accession>
<dbReference type="PROSITE" id="PS51257">
    <property type="entry name" value="PROKAR_LIPOPROTEIN"/>
    <property type="match status" value="1"/>
</dbReference>
<dbReference type="EMBL" id="LHQQ01000046">
    <property type="protein sequence ID" value="KOS45259.1"/>
    <property type="molecule type" value="Genomic_DNA"/>
</dbReference>
<dbReference type="Proteomes" id="UP000037696">
    <property type="component" value="Unassembled WGS sequence"/>
</dbReference>
<protein>
    <submittedName>
        <fullName evidence="1">Uncharacterized protein</fullName>
    </submittedName>
</protein>
<evidence type="ECO:0000313" key="1">
    <source>
        <dbReference type="EMBL" id="KOS45259.1"/>
    </source>
</evidence>
<dbReference type="AlphaFoldDB" id="A0A0M9WHP8"/>
<sequence length="80" mass="8853">MFKSARIPKHHCHGASLVYSWSPSLFSLIACEIGRQGSSCEALRTHLGYLSVGIQIKWSQALNFGIVLRLVDAIAWSPIQ</sequence>
<evidence type="ECO:0000313" key="2">
    <source>
        <dbReference type="Proteomes" id="UP000037696"/>
    </source>
</evidence>
<keyword evidence="2" id="KW-1185">Reference proteome</keyword>
<name>A0A0M9WHP8_9EURO</name>
<proteinExistence type="predicted"/>
<reference evidence="1 2" key="1">
    <citation type="submission" date="2015-08" db="EMBL/GenBank/DDBJ databases">
        <title>Genome sequencing of Penicillium nordicum.</title>
        <authorList>
            <person name="Nguyen H.D."/>
            <person name="Seifert K.A."/>
        </authorList>
    </citation>
    <scope>NUCLEOTIDE SEQUENCE [LARGE SCALE GENOMIC DNA]</scope>
    <source>
        <strain evidence="1 2">DAOMC 185683</strain>
    </source>
</reference>
<organism evidence="1 2">
    <name type="scientific">Penicillium nordicum</name>
    <dbReference type="NCBI Taxonomy" id="229535"/>
    <lineage>
        <taxon>Eukaryota</taxon>
        <taxon>Fungi</taxon>
        <taxon>Dikarya</taxon>
        <taxon>Ascomycota</taxon>
        <taxon>Pezizomycotina</taxon>
        <taxon>Eurotiomycetes</taxon>
        <taxon>Eurotiomycetidae</taxon>
        <taxon>Eurotiales</taxon>
        <taxon>Aspergillaceae</taxon>
        <taxon>Penicillium</taxon>
    </lineage>
</organism>
<gene>
    <name evidence="1" type="ORF">ACN38_g3800</name>
</gene>
<comment type="caution">
    <text evidence="1">The sequence shown here is derived from an EMBL/GenBank/DDBJ whole genome shotgun (WGS) entry which is preliminary data.</text>
</comment>